<evidence type="ECO:0000313" key="2">
    <source>
        <dbReference type="EMBL" id="CDT46457.1"/>
    </source>
</evidence>
<evidence type="ECO:0000313" key="1">
    <source>
        <dbReference type="EMBL" id="CDS83841.1"/>
    </source>
</evidence>
<organism evidence="1">
    <name type="scientific">Clostridioides difficile</name>
    <name type="common">Peptoclostridium difficile</name>
    <dbReference type="NCBI Taxonomy" id="1496"/>
    <lineage>
        <taxon>Bacteria</taxon>
        <taxon>Bacillati</taxon>
        <taxon>Bacillota</taxon>
        <taxon>Clostridia</taxon>
        <taxon>Peptostreptococcales</taxon>
        <taxon>Peptostreptococcaceae</taxon>
        <taxon>Clostridioides</taxon>
    </lineage>
</organism>
<dbReference type="EMBL" id="LK932474">
    <property type="protein sequence ID" value="CDS83841.1"/>
    <property type="molecule type" value="Genomic_DNA"/>
</dbReference>
<proteinExistence type="predicted"/>
<reference evidence="1" key="1">
    <citation type="submission" date="2014-07" db="EMBL/GenBank/DDBJ databases">
        <authorList>
            <person name="Monot Marc"/>
        </authorList>
    </citation>
    <scope>NUCLEOTIDE SEQUENCE</scope>
    <source>
        <strain evidence="2">7032989</strain>
    </source>
</reference>
<sequence length="44" mass="4924">MDSTNPNICANGGKRHNINNGIPIAINNINNTYFFTIRISFLTK</sequence>
<dbReference type="AlphaFoldDB" id="A0A069A6Q3"/>
<accession>A0A069A6Q3</accession>
<gene>
    <name evidence="2" type="ORF">BN1095_490016</name>
    <name evidence="1" type="ORF">BN1096_240026</name>
</gene>
<name>A0A069A6Q3_CLODI</name>
<protein>
    <submittedName>
        <fullName evidence="1">Uncharacterized protein</fullName>
    </submittedName>
</protein>
<dbReference type="EMBL" id="LK933171">
    <property type="protein sequence ID" value="CDT46457.1"/>
    <property type="molecule type" value="Genomic_DNA"/>
</dbReference>